<dbReference type="CAZy" id="GH57">
    <property type="family name" value="Glycoside Hydrolase Family 57"/>
</dbReference>
<organism evidence="8 9">
    <name type="scientific">Acetohalobium arabaticum (strain ATCC 49924 / DSM 5501 / Z-7288)</name>
    <dbReference type="NCBI Taxonomy" id="574087"/>
    <lineage>
        <taxon>Bacteria</taxon>
        <taxon>Bacillati</taxon>
        <taxon>Bacillota</taxon>
        <taxon>Clostridia</taxon>
        <taxon>Halanaerobiales</taxon>
        <taxon>Halobacteroidaceae</taxon>
        <taxon>Acetohalobium</taxon>
    </lineage>
</organism>
<dbReference type="eggNOG" id="COG1543">
    <property type="taxonomic scope" value="Bacteria"/>
</dbReference>
<evidence type="ECO:0000256" key="2">
    <source>
        <dbReference type="ARBA" id="ARBA00023277"/>
    </source>
</evidence>
<dbReference type="PANTHER" id="PTHR41695:SF1">
    <property type="entry name" value="1,4-ALPHA-GLUCAN BRANCHING ENZYME TK1436"/>
    <property type="match status" value="1"/>
</dbReference>
<name>D9QU66_ACEAZ</name>
<gene>
    <name evidence="8" type="ordered locus">Acear_0310</name>
</gene>
<evidence type="ECO:0008006" key="10">
    <source>
        <dbReference type="Google" id="ProtNLM"/>
    </source>
</evidence>
<evidence type="ECO:0000256" key="4">
    <source>
        <dbReference type="PIRSR" id="PIRSR640042-2"/>
    </source>
</evidence>
<evidence type="ECO:0000256" key="5">
    <source>
        <dbReference type="RuleBase" id="RU361196"/>
    </source>
</evidence>
<dbReference type="GO" id="GO:0003844">
    <property type="term" value="F:1,4-alpha-glucan branching enzyme activity"/>
    <property type="evidence" value="ECO:0007669"/>
    <property type="project" value="InterPro"/>
</dbReference>
<dbReference type="OrthoDB" id="9803279at2"/>
<dbReference type="InterPro" id="IPR015293">
    <property type="entry name" value="BE_C"/>
</dbReference>
<feature type="binding site" evidence="4">
    <location>
        <position position="243"/>
    </location>
    <ligand>
        <name>substrate</name>
    </ligand>
</feature>
<feature type="active site" description="Nucleophile" evidence="3">
    <location>
        <position position="191"/>
    </location>
</feature>
<dbReference type="STRING" id="574087.Acear_0310"/>
<feature type="binding site" evidence="4">
    <location>
        <position position="466"/>
    </location>
    <ligand>
        <name>substrate</name>
    </ligand>
</feature>
<dbReference type="InterPro" id="IPR004300">
    <property type="entry name" value="Glyco_hydro_57_N"/>
</dbReference>
<evidence type="ECO:0000313" key="8">
    <source>
        <dbReference type="EMBL" id="ADL11859.1"/>
    </source>
</evidence>
<sequence>MEQGYLSFVLHAHLPHVRHPENEDVMEEEWLYEAITETYIPLINTFDNLIEDGIEFKLTLSLSPPLLAMLTDPLLQERYLNHLDELIELAEKEVERTSREAPEHHKMAKRYAYLFKEARYVFAEKYDRNLVSAFKKFQDQGYLEVITSSATHAFLPFFDLYPEAVKSQIDTGINEYYKHFDQKPPGFWLPECGYQPGHDEFLAQQDVRYFFTDSHGILHADTRPKYGVYAPIYTESGVAAFGRDMESSKQVWSANEGYPGDYDYREFYRDIGYDLDYDYIEPYIHASGERKDTGIKYHRITGEGDHKEPYNPEWAANKADMHAEDFIQNRVQQIDYLADKMDRKPIIISPYDAELYGHWWYEGVQWLDFVIRKVACDYDSITLTSPGDYLNEYKTNQVATPSYSSWGYKGYGEVWLQEDNDWIYRHLHWATEKMVEIANEYPHASGLKYEALNQLTRELLLAQSSDWPFIMKTGTMVEYAVRRVKTHLTRFKSLYHEIKDDDIDVHVLRKLQHYDNIFPEIDYRIYRSDNISSELRQELIQ</sequence>
<keyword evidence="2 5" id="KW-0119">Carbohydrate metabolism</keyword>
<dbReference type="EMBL" id="CP002105">
    <property type="protein sequence ID" value="ADL11859.1"/>
    <property type="molecule type" value="Genomic_DNA"/>
</dbReference>
<dbReference type="GO" id="GO:0005576">
    <property type="term" value="C:extracellular region"/>
    <property type="evidence" value="ECO:0007669"/>
    <property type="project" value="TreeGrafter"/>
</dbReference>
<evidence type="ECO:0000256" key="3">
    <source>
        <dbReference type="PIRSR" id="PIRSR640042-1"/>
    </source>
</evidence>
<dbReference type="Proteomes" id="UP000001661">
    <property type="component" value="Chromosome"/>
</dbReference>
<evidence type="ECO:0000313" key="9">
    <source>
        <dbReference type="Proteomes" id="UP000001661"/>
    </source>
</evidence>
<dbReference type="GO" id="GO:0030979">
    <property type="term" value="P:alpha-glucan biosynthetic process"/>
    <property type="evidence" value="ECO:0007669"/>
    <property type="project" value="InterPro"/>
</dbReference>
<dbReference type="InterPro" id="IPR028995">
    <property type="entry name" value="Glyco_hydro_57/38_cen_sf"/>
</dbReference>
<dbReference type="InterPro" id="IPR040042">
    <property type="entry name" value="Branching_enz_MT3115-like"/>
</dbReference>
<dbReference type="KEGG" id="aar:Acear_0310"/>
<reference evidence="8 9" key="1">
    <citation type="journal article" date="2010" name="Stand. Genomic Sci.">
        <title>Complete genome sequence of Acetohalobium arabaticum type strain (Z-7288).</title>
        <authorList>
            <person name="Sikorski J."/>
            <person name="Lapidus A."/>
            <person name="Chertkov O."/>
            <person name="Lucas S."/>
            <person name="Copeland A."/>
            <person name="Glavina Del Rio T."/>
            <person name="Nolan M."/>
            <person name="Tice H."/>
            <person name="Cheng J.F."/>
            <person name="Han C."/>
            <person name="Brambilla E."/>
            <person name="Pitluck S."/>
            <person name="Liolios K."/>
            <person name="Ivanova N."/>
            <person name="Mavromatis K."/>
            <person name="Mikhailova N."/>
            <person name="Pati A."/>
            <person name="Bruce D."/>
            <person name="Detter C."/>
            <person name="Tapia R."/>
            <person name="Goodwin L."/>
            <person name="Chen A."/>
            <person name="Palaniappan K."/>
            <person name="Land M."/>
            <person name="Hauser L."/>
            <person name="Chang Y.J."/>
            <person name="Jeffries C.D."/>
            <person name="Rohde M."/>
            <person name="Goker M."/>
            <person name="Spring S."/>
            <person name="Woyke T."/>
            <person name="Bristow J."/>
            <person name="Eisen J.A."/>
            <person name="Markowitz V."/>
            <person name="Hugenholtz P."/>
            <person name="Kyrpides N.C."/>
            <person name="Klenk H.P."/>
        </authorList>
    </citation>
    <scope>NUCLEOTIDE SEQUENCE [LARGE SCALE GENOMIC DNA]</scope>
    <source>
        <strain evidence="9">ATCC 49924 / DSM 5501 / Z-7288</strain>
    </source>
</reference>
<dbReference type="PANTHER" id="PTHR41695">
    <property type="entry name" value="1,4-ALPHA-GLUCAN BRANCHING ENZYME RV3031-RELATED"/>
    <property type="match status" value="1"/>
</dbReference>
<proteinExistence type="inferred from homology"/>
<feature type="binding site" evidence="4">
    <location>
        <position position="260"/>
    </location>
    <ligand>
        <name>substrate</name>
    </ligand>
</feature>
<dbReference type="Gene3D" id="3.20.110.10">
    <property type="entry name" value="Glycoside hydrolase 38, N terminal domain"/>
    <property type="match status" value="1"/>
</dbReference>
<dbReference type="Gene3D" id="1.20.1430.10">
    <property type="entry name" value="Families 57/38 glycoside transferase, middle domain"/>
    <property type="match status" value="1"/>
</dbReference>
<comment type="similarity">
    <text evidence="1 5">Belongs to the glycosyl hydrolase 57 family.</text>
</comment>
<evidence type="ECO:0000256" key="1">
    <source>
        <dbReference type="ARBA" id="ARBA00006821"/>
    </source>
</evidence>
<feature type="binding site" evidence="4">
    <location>
        <position position="406"/>
    </location>
    <ligand>
        <name>substrate</name>
    </ligand>
</feature>
<dbReference type="RefSeq" id="WP_013277305.1">
    <property type="nucleotide sequence ID" value="NC_014378.1"/>
</dbReference>
<evidence type="ECO:0000259" key="6">
    <source>
        <dbReference type="Pfam" id="PF03065"/>
    </source>
</evidence>
<feature type="domain" description="1,4-alpha-glucan branching enzyme C-terminal" evidence="7">
    <location>
        <begin position="426"/>
        <end position="526"/>
    </location>
</feature>
<dbReference type="SUPFAM" id="SSF88713">
    <property type="entry name" value="Glycoside hydrolase/deacetylase"/>
    <property type="match status" value="1"/>
</dbReference>
<accession>D9QU66</accession>
<evidence type="ECO:0000259" key="7">
    <source>
        <dbReference type="Pfam" id="PF09210"/>
    </source>
</evidence>
<dbReference type="Pfam" id="PF03065">
    <property type="entry name" value="Glyco_hydro_57"/>
    <property type="match status" value="1"/>
</dbReference>
<dbReference type="InterPro" id="IPR011330">
    <property type="entry name" value="Glyco_hydro/deAcase_b/a-brl"/>
</dbReference>
<dbReference type="HOGENOM" id="CLU_008192_1_0_9"/>
<dbReference type="CDD" id="cd10792">
    <property type="entry name" value="GH57N_AmyC_like"/>
    <property type="match status" value="1"/>
</dbReference>
<dbReference type="InterPro" id="IPR027291">
    <property type="entry name" value="Glyco_hydro_38_N_sf"/>
</dbReference>
<dbReference type="InterPro" id="IPR037090">
    <property type="entry name" value="57_glycoside_trans_central"/>
</dbReference>
<dbReference type="AlphaFoldDB" id="D9QU66"/>
<feature type="domain" description="Glycoside hydrolase family 57 N-terminal" evidence="6">
    <location>
        <begin position="7"/>
        <end position="302"/>
    </location>
</feature>
<protein>
    <recommendedName>
        <fullName evidence="10">(1-&gt;4)-alpha-D-glucan branching enzyme</fullName>
    </recommendedName>
</protein>
<feature type="active site" description="Proton donor" evidence="3">
    <location>
        <position position="352"/>
    </location>
</feature>
<keyword evidence="9" id="KW-1185">Reference proteome</keyword>
<dbReference type="SUPFAM" id="SSF88688">
    <property type="entry name" value="Families 57/38 glycoside transferase middle domain"/>
    <property type="match status" value="1"/>
</dbReference>
<dbReference type="Pfam" id="PF09210">
    <property type="entry name" value="BE_C"/>
    <property type="match status" value="1"/>
</dbReference>